<dbReference type="PANTHER" id="PTHR41259:SF1">
    <property type="entry name" value="DOUBLE-STRAND BREAK REPAIR RAD50 ATPASE, PUTATIVE-RELATED"/>
    <property type="match status" value="1"/>
</dbReference>
<protein>
    <recommendedName>
        <fullName evidence="3">YhaN AAA domain-containing protein</fullName>
    </recommendedName>
</protein>
<feature type="coiled-coil region" evidence="1">
    <location>
        <begin position="275"/>
        <end position="349"/>
    </location>
</feature>
<evidence type="ECO:0000256" key="2">
    <source>
        <dbReference type="SAM" id="Phobius"/>
    </source>
</evidence>
<keyword evidence="2" id="KW-0812">Transmembrane</keyword>
<proteinExistence type="predicted"/>
<dbReference type="Proteomes" id="UP000054099">
    <property type="component" value="Unassembled WGS sequence"/>
</dbReference>
<feature type="transmembrane region" description="Helical" evidence="2">
    <location>
        <begin position="469"/>
        <end position="488"/>
    </location>
</feature>
<organism evidence="4 5">
    <name type="scientific">Fictibacillus enclensis</name>
    <dbReference type="NCBI Taxonomy" id="1017270"/>
    <lineage>
        <taxon>Bacteria</taxon>
        <taxon>Bacillati</taxon>
        <taxon>Bacillota</taxon>
        <taxon>Bacilli</taxon>
        <taxon>Bacillales</taxon>
        <taxon>Fictibacillaceae</taxon>
        <taxon>Fictibacillus</taxon>
    </lineage>
</organism>
<name>A0A0V8JAR9_9BACL</name>
<dbReference type="PANTHER" id="PTHR41259">
    <property type="entry name" value="DOUBLE-STRAND BREAK REPAIR RAD50 ATPASE, PUTATIVE-RELATED"/>
    <property type="match status" value="1"/>
</dbReference>
<dbReference type="OrthoDB" id="9764467at2"/>
<dbReference type="Gene3D" id="3.40.50.300">
    <property type="entry name" value="P-loop containing nucleotide triphosphate hydrolases"/>
    <property type="match status" value="2"/>
</dbReference>
<feature type="coiled-coil region" evidence="1">
    <location>
        <begin position="790"/>
        <end position="824"/>
    </location>
</feature>
<reference evidence="4 5" key="1">
    <citation type="journal article" date="2014" name="Antonie Van Leeuwenhoek">
        <title>Fictibacillus enclensis sp. nov., isolated from marine sediment.</title>
        <authorList>
            <person name="Dastager S.G."/>
            <person name="Mawlankar R."/>
            <person name="Srinivasan K."/>
            <person name="Tang S.K."/>
            <person name="Lee J.C."/>
            <person name="Ramana V.V."/>
            <person name="Shouche Y.S."/>
        </authorList>
    </citation>
    <scope>NUCLEOTIDE SEQUENCE [LARGE SCALE GENOMIC DNA]</scope>
    <source>
        <strain evidence="4 5">NIO-1003</strain>
    </source>
</reference>
<keyword evidence="5" id="KW-1185">Reference proteome</keyword>
<feature type="transmembrane region" description="Helical" evidence="2">
    <location>
        <begin position="494"/>
        <end position="512"/>
    </location>
</feature>
<keyword evidence="1" id="KW-0175">Coiled coil</keyword>
<feature type="coiled-coil region" evidence="1">
    <location>
        <begin position="386"/>
        <end position="460"/>
    </location>
</feature>
<dbReference type="AlphaFoldDB" id="A0A0V8JAR9"/>
<feature type="domain" description="YhaN AAA" evidence="3">
    <location>
        <begin position="1"/>
        <end position="206"/>
    </location>
</feature>
<comment type="caution">
    <text evidence="4">The sequence shown here is derived from an EMBL/GenBank/DDBJ whole genome shotgun (WGS) entry which is preliminary data.</text>
</comment>
<evidence type="ECO:0000256" key="1">
    <source>
        <dbReference type="SAM" id="Coils"/>
    </source>
</evidence>
<dbReference type="SUPFAM" id="SSF52540">
    <property type="entry name" value="P-loop containing nucleoside triphosphate hydrolases"/>
    <property type="match status" value="1"/>
</dbReference>
<evidence type="ECO:0000313" key="4">
    <source>
        <dbReference type="EMBL" id="KSU84089.1"/>
    </source>
</evidence>
<dbReference type="RefSeq" id="WP_061967205.1">
    <property type="nucleotide sequence ID" value="NZ_FMAV01000001.1"/>
</dbReference>
<dbReference type="Pfam" id="PF13514">
    <property type="entry name" value="AAA_27"/>
    <property type="match status" value="1"/>
</dbReference>
<dbReference type="InterPro" id="IPR027417">
    <property type="entry name" value="P-loop_NTPase"/>
</dbReference>
<keyword evidence="2" id="KW-1133">Transmembrane helix</keyword>
<feature type="coiled-coil region" evidence="1">
    <location>
        <begin position="184"/>
        <end position="235"/>
    </location>
</feature>
<accession>A0A0V8JAR9</accession>
<evidence type="ECO:0000259" key="3">
    <source>
        <dbReference type="Pfam" id="PF13514"/>
    </source>
</evidence>
<evidence type="ECO:0000313" key="5">
    <source>
        <dbReference type="Proteomes" id="UP000054099"/>
    </source>
</evidence>
<dbReference type="InterPro" id="IPR038734">
    <property type="entry name" value="YhaN_AAA"/>
</dbReference>
<feature type="coiled-coil region" evidence="1">
    <location>
        <begin position="551"/>
        <end position="595"/>
    </location>
</feature>
<gene>
    <name evidence="4" type="ORF">AS030_00505</name>
</gene>
<dbReference type="EMBL" id="LNQN01000001">
    <property type="protein sequence ID" value="KSU84089.1"/>
    <property type="molecule type" value="Genomic_DNA"/>
</dbReference>
<keyword evidence="2" id="KW-0472">Membrane</keyword>
<sequence>MWIKKLHIYHFGKFHNLKIDQLSRGPLFISGENEAGKTTLMNFITCMLFGFPSKVTNERRYEPKDGNRIGGSISIHTDAYGDLTIERVAGKAAGNVTVYGENGLQGGEELLRMVLKGMDRPLFQGIYCFGLEGLQEIEKLSSEQLGNYLLGAGMTGSRELQQLEGLLEKKQTTLFKPGGRKPVINELLQQLESTEEELRKWKRKNEEFQPSLQELKKTEEAIREAEEEKKQLQDHWYNTKKWKNVLPALRKWKEHQLALRALPENSFPENGLHLLEQLQEKRLDVEGDLTVFQNKVHEIEKQLNALRINEDVLLSESLVVSAGQKSHDLEQLLEEKRGWVQKVEFVQMEARRLKDETGFLGTTEELERLDTGLASKNELLVLIKKADLLNQKKGWLDQELENARERLESAEEGLRQHEGRVLEEQEFHKLKERSERDSTNRRLLVEKEQLQALMAQTNGKRQHTPSASIHLLPFLVFGFLAAGCLMYLAVKGELFGTALFAVALGAGAYLWIKSSNRKNESYSAGTNDVELLAKIRTLEGELSGVSSLSELDMINERYADERAKRTELERMREEAKRLEHSYQQQAANYDKLELDQYDNEAAVQQWCEKNHYTGPWSYLLIPGYFEKIEKLKEIVLERKQLLLNIAQADKRISVILEEADTLTHRLRLPEESSYLEKVTEARLLLQQEKEKVQAQETLQDKLTTANEHLNEVITKQQSYGLEINKLLSQAKAQNEEAFRLKGKQAETRKRTIELLEQASFQLQSFGYTGEEVQELADILLDKDFNVDKENASAEAELKEKEQQLEQLQRKSAELSLVLQTLQNEESYSECLQRYENLRNALGEQAKMWSVYKIAADLLKKTKEQFHAERLPAIIKQASLYFSKMTNARYVQLYLSGGGQNSLELERHDGVRFHPGELSRGTAEQLYLCVRLSLASLYQKESMPLIMDDITVNFDAVRTKHTLDLLTSMGPGQQMIFFTCHEHLFQDRPSVPVISLKKQEGAYRQEGAFS</sequence>